<organism evidence="2 3">
    <name type="scientific">Desulfotomaculum copahuensis</name>
    <dbReference type="NCBI Taxonomy" id="1838280"/>
    <lineage>
        <taxon>Bacteria</taxon>
        <taxon>Bacillati</taxon>
        <taxon>Bacillota</taxon>
        <taxon>Clostridia</taxon>
        <taxon>Eubacteriales</taxon>
        <taxon>Desulfotomaculaceae</taxon>
        <taxon>Desulfotomaculum</taxon>
    </lineage>
</organism>
<dbReference type="InterPro" id="IPR058869">
    <property type="entry name" value="YqzN_YkzM"/>
</dbReference>
<accession>A0A1B7LDG9</accession>
<evidence type="ECO:0000313" key="3">
    <source>
        <dbReference type="Proteomes" id="UP000078532"/>
    </source>
</evidence>
<evidence type="ECO:0000313" key="2">
    <source>
        <dbReference type="EMBL" id="OAT81137.1"/>
    </source>
</evidence>
<dbReference type="EMBL" id="LYVF01000168">
    <property type="protein sequence ID" value="OAT81137.1"/>
    <property type="molecule type" value="Genomic_DNA"/>
</dbReference>
<evidence type="ECO:0000259" key="1">
    <source>
        <dbReference type="Pfam" id="PF26160"/>
    </source>
</evidence>
<dbReference type="Pfam" id="PF26160">
    <property type="entry name" value="YqzN_YkzM"/>
    <property type="match status" value="1"/>
</dbReference>
<feature type="domain" description="YqzN/YkzM" evidence="1">
    <location>
        <begin position="10"/>
        <end position="60"/>
    </location>
</feature>
<gene>
    <name evidence="2" type="ORF">A6M21_11875</name>
</gene>
<comment type="caution">
    <text evidence="2">The sequence shown here is derived from an EMBL/GenBank/DDBJ whole genome shotgun (WGS) entry which is preliminary data.</text>
</comment>
<sequence length="62" mass="6725">MEEVNAPVASTYPRAELIANSQAIFGVMPEVVIGALHGNNAEELTVVEVKKAIEDFLKRKVS</sequence>
<reference evidence="2 3" key="1">
    <citation type="submission" date="2016-04" db="EMBL/GenBank/DDBJ databases">
        <authorList>
            <person name="Evans L.H."/>
            <person name="Alamgir A."/>
            <person name="Owens N."/>
            <person name="Weber N.D."/>
            <person name="Virtaneva K."/>
            <person name="Barbian K."/>
            <person name="Babar A."/>
            <person name="Rosenke K."/>
        </authorList>
    </citation>
    <scope>NUCLEOTIDE SEQUENCE [LARGE SCALE GENOMIC DNA]</scope>
    <source>
        <strain evidence="2 3">LMa1</strain>
    </source>
</reference>
<name>A0A1B7LDG9_9FIRM</name>
<dbReference type="AlphaFoldDB" id="A0A1B7LDG9"/>
<dbReference type="Proteomes" id="UP000078532">
    <property type="component" value="Unassembled WGS sequence"/>
</dbReference>
<dbReference type="STRING" id="1838280.A6M21_11875"/>
<proteinExistence type="predicted"/>
<protein>
    <recommendedName>
        <fullName evidence="1">YqzN/YkzM domain-containing protein</fullName>
    </recommendedName>
</protein>
<keyword evidence="3" id="KW-1185">Reference proteome</keyword>